<gene>
    <name evidence="1" type="ORF">L6164_036417</name>
</gene>
<keyword evidence="2" id="KW-1185">Reference proteome</keyword>
<evidence type="ECO:0000313" key="2">
    <source>
        <dbReference type="Proteomes" id="UP000828941"/>
    </source>
</evidence>
<protein>
    <submittedName>
        <fullName evidence="1">Uncharacterized protein</fullName>
    </submittedName>
</protein>
<name>A0ACB9KH23_BAUVA</name>
<reference evidence="1 2" key="1">
    <citation type="journal article" date="2022" name="DNA Res.">
        <title>Chromosomal-level genome assembly of the orchid tree Bauhinia variegata (Leguminosae; Cercidoideae) supports the allotetraploid origin hypothesis of Bauhinia.</title>
        <authorList>
            <person name="Zhong Y."/>
            <person name="Chen Y."/>
            <person name="Zheng D."/>
            <person name="Pang J."/>
            <person name="Liu Y."/>
            <person name="Luo S."/>
            <person name="Meng S."/>
            <person name="Qian L."/>
            <person name="Wei D."/>
            <person name="Dai S."/>
            <person name="Zhou R."/>
        </authorList>
    </citation>
    <scope>NUCLEOTIDE SEQUENCE [LARGE SCALE GENOMIC DNA]</scope>
    <source>
        <strain evidence="1">BV-YZ2020</strain>
    </source>
</reference>
<proteinExistence type="predicted"/>
<evidence type="ECO:0000313" key="1">
    <source>
        <dbReference type="EMBL" id="KAI4296460.1"/>
    </source>
</evidence>
<dbReference type="EMBL" id="CM039439">
    <property type="protein sequence ID" value="KAI4296460.1"/>
    <property type="molecule type" value="Genomic_DNA"/>
</dbReference>
<accession>A0ACB9KH23</accession>
<dbReference type="Proteomes" id="UP000828941">
    <property type="component" value="Chromosome 14"/>
</dbReference>
<organism evidence="1 2">
    <name type="scientific">Bauhinia variegata</name>
    <name type="common">Purple orchid tree</name>
    <name type="synonym">Phanera variegata</name>
    <dbReference type="NCBI Taxonomy" id="167791"/>
    <lineage>
        <taxon>Eukaryota</taxon>
        <taxon>Viridiplantae</taxon>
        <taxon>Streptophyta</taxon>
        <taxon>Embryophyta</taxon>
        <taxon>Tracheophyta</taxon>
        <taxon>Spermatophyta</taxon>
        <taxon>Magnoliopsida</taxon>
        <taxon>eudicotyledons</taxon>
        <taxon>Gunneridae</taxon>
        <taxon>Pentapetalae</taxon>
        <taxon>rosids</taxon>
        <taxon>fabids</taxon>
        <taxon>Fabales</taxon>
        <taxon>Fabaceae</taxon>
        <taxon>Cercidoideae</taxon>
        <taxon>Cercideae</taxon>
        <taxon>Bauhiniinae</taxon>
        <taxon>Bauhinia</taxon>
    </lineage>
</organism>
<comment type="caution">
    <text evidence="1">The sequence shown here is derived from an EMBL/GenBank/DDBJ whole genome shotgun (WGS) entry which is preliminary data.</text>
</comment>
<sequence>MRTLGRFCSFIVVHSALDSYQKFLRIFLGFLVMDCAATLKVITHASEIGCGFVLLGSFERILNVLGLFLVLGFSMKMINIGWSSICSMRFVCQYGEKPAICYCIKNGGYDPTMSPCKCGTLKFFRNSKSFVGNETMNPNGMEETDDRVKGVLPEDDEEIDVMTLRKLVKRERQRGNDAFADLEKERMAASSAAEEAMAMILRLQSEKSNVEIRANQYRRMAEQKHEYDEEVIDSLRWLVMEYEGERSELEDQLGLYREKLRNYLGEEEIDQFEGLDGNRGILNFYVEDELDGSSKSPTEC</sequence>